<dbReference type="HAMAP" id="MF_01471">
    <property type="entry name" value="Cas2"/>
    <property type="match status" value="1"/>
</dbReference>
<evidence type="ECO:0000256" key="9">
    <source>
        <dbReference type="HAMAP-Rule" id="MF_01471"/>
    </source>
</evidence>
<sequence>MNLDRLNQYRIMWVIVYFDLPTETKKDKKAYQEFRKGLQRDGFRMMQYSVYFRHCNSRENAEVHKRRVKNQMPAKGNIIMFEITDAQFGRMEFYEGYKRSASKENPQQLEMF</sequence>
<keyword evidence="5 9" id="KW-0255">Endonuclease</keyword>
<protein>
    <recommendedName>
        <fullName evidence="9">CRISPR-associated endoribonuclease Cas2</fullName>
        <ecNumber evidence="9">3.1.-.-</ecNumber>
    </recommendedName>
</protein>
<evidence type="ECO:0000256" key="7">
    <source>
        <dbReference type="ARBA" id="ARBA00022842"/>
    </source>
</evidence>
<name>A0ABV7YVV1_9BACT</name>
<comment type="similarity">
    <text evidence="2 9">Belongs to the CRISPR-associated endoribonuclease Cas2 protein family.</text>
</comment>
<keyword evidence="4 9" id="KW-0479">Metal-binding</keyword>
<evidence type="ECO:0000256" key="4">
    <source>
        <dbReference type="ARBA" id="ARBA00022723"/>
    </source>
</evidence>
<comment type="subunit">
    <text evidence="9">Homodimer, forms a heterotetramer with a Cas1 homodimer.</text>
</comment>
<comment type="function">
    <text evidence="9">CRISPR (clustered regularly interspaced short palindromic repeat), is an adaptive immune system that provides protection against mobile genetic elements (viruses, transposable elements and conjugative plasmids). CRISPR clusters contain sequences complementary to antecedent mobile elements and target invading nucleic acids. CRISPR clusters are transcribed and processed into CRISPR RNA (crRNA). Functions as a ssRNA-specific endoribonuclease. Involved in the integration of spacer DNA into the CRISPR cassette.</text>
</comment>
<evidence type="ECO:0000256" key="1">
    <source>
        <dbReference type="ARBA" id="ARBA00001946"/>
    </source>
</evidence>
<evidence type="ECO:0000256" key="5">
    <source>
        <dbReference type="ARBA" id="ARBA00022759"/>
    </source>
</evidence>
<evidence type="ECO:0000313" key="10">
    <source>
        <dbReference type="EMBL" id="MFC3810353.1"/>
    </source>
</evidence>
<evidence type="ECO:0000256" key="6">
    <source>
        <dbReference type="ARBA" id="ARBA00022801"/>
    </source>
</evidence>
<dbReference type="SUPFAM" id="SSF143430">
    <property type="entry name" value="TTP0101/SSO1404-like"/>
    <property type="match status" value="1"/>
</dbReference>
<dbReference type="EC" id="3.1.-.-" evidence="9"/>
<evidence type="ECO:0000256" key="3">
    <source>
        <dbReference type="ARBA" id="ARBA00022722"/>
    </source>
</evidence>
<evidence type="ECO:0000313" key="11">
    <source>
        <dbReference type="Proteomes" id="UP001595616"/>
    </source>
</evidence>
<gene>
    <name evidence="9 10" type="primary">cas2</name>
    <name evidence="10" type="ORF">ACFOOI_06810</name>
</gene>
<keyword evidence="3 9" id="KW-0540">Nuclease</keyword>
<proteinExistence type="inferred from homology"/>
<organism evidence="10 11">
    <name type="scientific">Lacihabitans lacunae</name>
    <dbReference type="NCBI Taxonomy" id="1028214"/>
    <lineage>
        <taxon>Bacteria</taxon>
        <taxon>Pseudomonadati</taxon>
        <taxon>Bacteroidota</taxon>
        <taxon>Cytophagia</taxon>
        <taxon>Cytophagales</taxon>
        <taxon>Leadbetterellaceae</taxon>
        <taxon>Lacihabitans</taxon>
    </lineage>
</organism>
<comment type="cofactor">
    <cofactor evidence="1 9">
        <name>Mg(2+)</name>
        <dbReference type="ChEBI" id="CHEBI:18420"/>
    </cofactor>
</comment>
<reference evidence="11" key="1">
    <citation type="journal article" date="2019" name="Int. J. Syst. Evol. Microbiol.">
        <title>The Global Catalogue of Microorganisms (GCM) 10K type strain sequencing project: providing services to taxonomists for standard genome sequencing and annotation.</title>
        <authorList>
            <consortium name="The Broad Institute Genomics Platform"/>
            <consortium name="The Broad Institute Genome Sequencing Center for Infectious Disease"/>
            <person name="Wu L."/>
            <person name="Ma J."/>
        </authorList>
    </citation>
    <scope>NUCLEOTIDE SEQUENCE [LARGE SCALE GENOMIC DNA]</scope>
    <source>
        <strain evidence="11">CECT 7956</strain>
    </source>
</reference>
<accession>A0ABV7YVV1</accession>
<keyword evidence="7 9" id="KW-0460">Magnesium</keyword>
<comment type="caution">
    <text evidence="10">The sequence shown here is derived from an EMBL/GenBank/DDBJ whole genome shotgun (WGS) entry which is preliminary data.</text>
</comment>
<evidence type="ECO:0000256" key="2">
    <source>
        <dbReference type="ARBA" id="ARBA00009959"/>
    </source>
</evidence>
<dbReference type="RefSeq" id="WP_379836420.1">
    <property type="nucleotide sequence ID" value="NZ_JBHRYQ010000001.1"/>
</dbReference>
<dbReference type="Gene3D" id="3.30.70.240">
    <property type="match status" value="1"/>
</dbReference>
<feature type="binding site" evidence="9">
    <location>
        <position position="19"/>
    </location>
    <ligand>
        <name>Mg(2+)</name>
        <dbReference type="ChEBI" id="CHEBI:18420"/>
        <note>catalytic</note>
    </ligand>
</feature>
<dbReference type="NCBIfam" id="TIGR01573">
    <property type="entry name" value="cas2"/>
    <property type="match status" value="1"/>
</dbReference>
<dbReference type="Pfam" id="PF09827">
    <property type="entry name" value="CRISPR_Cas2"/>
    <property type="match status" value="1"/>
</dbReference>
<keyword evidence="11" id="KW-1185">Reference proteome</keyword>
<dbReference type="Proteomes" id="UP001595616">
    <property type="component" value="Unassembled WGS sequence"/>
</dbReference>
<dbReference type="EMBL" id="JBHRYQ010000001">
    <property type="protein sequence ID" value="MFC3810353.1"/>
    <property type="molecule type" value="Genomic_DNA"/>
</dbReference>
<keyword evidence="6 9" id="KW-0378">Hydrolase</keyword>
<keyword evidence="8 9" id="KW-0051">Antiviral defense</keyword>
<dbReference type="InterPro" id="IPR021127">
    <property type="entry name" value="CRISPR_associated_Cas2"/>
</dbReference>
<dbReference type="InterPro" id="IPR019199">
    <property type="entry name" value="Virulence_VapD/CRISPR_Cas2"/>
</dbReference>
<dbReference type="GO" id="GO:0004519">
    <property type="term" value="F:endonuclease activity"/>
    <property type="evidence" value="ECO:0007669"/>
    <property type="project" value="UniProtKB-KW"/>
</dbReference>
<evidence type="ECO:0000256" key="8">
    <source>
        <dbReference type="ARBA" id="ARBA00023118"/>
    </source>
</evidence>